<gene>
    <name evidence="1" type="ORF">ACS15_0017</name>
</gene>
<evidence type="ECO:0000313" key="1">
    <source>
        <dbReference type="EMBL" id="ANH72723.1"/>
    </source>
</evidence>
<dbReference type="RefSeq" id="WP_021196868.1">
    <property type="nucleotide sequence ID" value="NZ_CP012605.1"/>
</dbReference>
<dbReference type="Proteomes" id="UP000077927">
    <property type="component" value="Chromosome 1"/>
</dbReference>
<proteinExistence type="predicted"/>
<accession>A0AAC9BHI5</accession>
<organism evidence="1 2">
    <name type="scientific">Ralstonia insidiosa</name>
    <dbReference type="NCBI Taxonomy" id="190721"/>
    <lineage>
        <taxon>Bacteria</taxon>
        <taxon>Pseudomonadati</taxon>
        <taxon>Pseudomonadota</taxon>
        <taxon>Betaproteobacteria</taxon>
        <taxon>Burkholderiales</taxon>
        <taxon>Burkholderiaceae</taxon>
        <taxon>Ralstonia</taxon>
    </lineage>
</organism>
<dbReference type="AlphaFoldDB" id="A0AAC9BHI5"/>
<evidence type="ECO:0000313" key="2">
    <source>
        <dbReference type="Proteomes" id="UP000077927"/>
    </source>
</evidence>
<dbReference type="KEGG" id="rin:ACS15_0017"/>
<sequence length="64" mass="7372">MSANEQRIEETIIVGAASHDGEEIIDVEIFVREKKPIPHGHKYKIRIDKAYYVVDVPHMRAATR</sequence>
<reference evidence="1 2" key="1">
    <citation type="submission" date="2015-09" db="EMBL/GenBank/DDBJ databases">
        <authorList>
            <person name="Xu Y."/>
            <person name="Nagy A."/>
            <person name="Liu N.T."/>
            <person name="Nou X."/>
        </authorList>
    </citation>
    <scope>NUCLEOTIDE SEQUENCE [LARGE SCALE GENOMIC DNA]</scope>
    <source>
        <strain evidence="1 2">FC1138</strain>
    </source>
</reference>
<protein>
    <submittedName>
        <fullName evidence="1">Uncharacterized protein</fullName>
    </submittedName>
</protein>
<name>A0AAC9BHI5_9RALS</name>
<dbReference type="EMBL" id="CP012605">
    <property type="protein sequence ID" value="ANH72723.1"/>
    <property type="molecule type" value="Genomic_DNA"/>
</dbReference>